<keyword evidence="2" id="KW-0690">Ribosome biogenesis</keyword>
<evidence type="ECO:0000313" key="19">
    <source>
        <dbReference type="Proteomes" id="UP000789759"/>
    </source>
</evidence>
<evidence type="ECO:0000256" key="13">
    <source>
        <dbReference type="RuleBase" id="RU365068"/>
    </source>
</evidence>
<dbReference type="GO" id="GO:0006364">
    <property type="term" value="P:rRNA processing"/>
    <property type="evidence" value="ECO:0007669"/>
    <property type="project" value="UniProtKB-KW"/>
</dbReference>
<comment type="subcellular location">
    <subcellularLocation>
        <location evidence="1">Nucleus</location>
        <location evidence="1">Nucleolus</location>
    </subcellularLocation>
</comment>
<dbReference type="PROSITE" id="PS51194">
    <property type="entry name" value="HELICASE_CTER"/>
    <property type="match status" value="1"/>
</dbReference>
<dbReference type="InterPro" id="IPR014014">
    <property type="entry name" value="RNA_helicase_DEAD_Q_motif"/>
</dbReference>
<keyword evidence="7 12" id="KW-0067">ATP-binding</keyword>
<feature type="short sequence motif" description="Q motif" evidence="11">
    <location>
        <begin position="11"/>
        <end position="39"/>
    </location>
</feature>
<protein>
    <recommendedName>
        <fullName evidence="13">ATP-dependent RNA helicase</fullName>
        <ecNumber evidence="13">3.6.4.13</ecNumber>
    </recommendedName>
</protein>
<evidence type="ECO:0000313" key="18">
    <source>
        <dbReference type="EMBL" id="CAG8594900.1"/>
    </source>
</evidence>
<dbReference type="EMBL" id="CAJVQA010004256">
    <property type="protein sequence ID" value="CAG8594900.1"/>
    <property type="molecule type" value="Genomic_DNA"/>
</dbReference>
<dbReference type="CDD" id="cd17960">
    <property type="entry name" value="DEADc_DDX55"/>
    <property type="match status" value="1"/>
</dbReference>
<dbReference type="GO" id="GO:0003724">
    <property type="term" value="F:RNA helicase activity"/>
    <property type="evidence" value="ECO:0007669"/>
    <property type="project" value="UniProtKB-EC"/>
</dbReference>
<keyword evidence="6 12" id="KW-0347">Helicase</keyword>
<dbReference type="InterPro" id="IPR001650">
    <property type="entry name" value="Helicase_C-like"/>
</dbReference>
<evidence type="ECO:0000256" key="8">
    <source>
        <dbReference type="ARBA" id="ARBA00022884"/>
    </source>
</evidence>
<evidence type="ECO:0000256" key="11">
    <source>
        <dbReference type="PROSITE-ProRule" id="PRU00552"/>
    </source>
</evidence>
<evidence type="ECO:0000256" key="6">
    <source>
        <dbReference type="ARBA" id="ARBA00022806"/>
    </source>
</evidence>
<dbReference type="GO" id="GO:0005524">
    <property type="term" value="F:ATP binding"/>
    <property type="evidence" value="ECO:0007669"/>
    <property type="project" value="UniProtKB-UniRule"/>
</dbReference>
<dbReference type="PANTHER" id="PTHR24031">
    <property type="entry name" value="RNA HELICASE"/>
    <property type="match status" value="1"/>
</dbReference>
<dbReference type="PROSITE" id="PS51192">
    <property type="entry name" value="HELICASE_ATP_BIND_1"/>
    <property type="match status" value="1"/>
</dbReference>
<gene>
    <name evidence="18" type="ORF">CPELLU_LOCUS6714</name>
</gene>
<dbReference type="InterPro" id="IPR011545">
    <property type="entry name" value="DEAD/DEAH_box_helicase_dom"/>
</dbReference>
<dbReference type="AlphaFoldDB" id="A0A9N9C8W6"/>
<evidence type="ECO:0000256" key="1">
    <source>
        <dbReference type="ARBA" id="ARBA00004604"/>
    </source>
</evidence>
<dbReference type="Pfam" id="PF00271">
    <property type="entry name" value="Helicase_C"/>
    <property type="match status" value="1"/>
</dbReference>
<dbReference type="Pfam" id="PF00270">
    <property type="entry name" value="DEAD"/>
    <property type="match status" value="1"/>
</dbReference>
<dbReference type="Pfam" id="PF13959">
    <property type="entry name" value="CTE_SPB4"/>
    <property type="match status" value="1"/>
</dbReference>
<dbReference type="InterPro" id="IPR014001">
    <property type="entry name" value="Helicase_ATP-bd"/>
</dbReference>
<dbReference type="GO" id="GO:0016787">
    <property type="term" value="F:hydrolase activity"/>
    <property type="evidence" value="ECO:0007669"/>
    <property type="project" value="UniProtKB-KW"/>
</dbReference>
<dbReference type="Gene3D" id="3.40.50.300">
    <property type="entry name" value="P-loop containing nucleotide triphosphate hydrolases"/>
    <property type="match status" value="2"/>
</dbReference>
<sequence length="652" mass="74002">MSVENANAGLWSTLEPKLSPFILETLATMGFTEMTPVQAGAIPLFMKNKDVVVEAVTGSGKTLAFVIPIIEKLVHLKKRFAKNEIGALVITPTRELAQQISSVFSIFLKDSVILLPKHALITGGTSTLQDDIRYIKEFGPDILIGTPGRLEDLLVGRGSAKNYVNTKELEILVLDEADRLFDMGFSQSLNNIIAHLPKQRRTGLFSATMTDGLAEVVRAGLRNPVRVMVKVEDLVSKDIQRIPATLQIGYILCEPHQKLSQILRLLTRETIAKKYMIYFATCACVDYFFKIFSKLPQLKGISIYSLHGKMDTKRRTATYQAFLNLPSTSSALLLCTDVAARGLDVPDVDVVIQMDPPQDPKVFAHRCGRTARAGKEGSSIKCLHNLRLNVLRIFMPDFLKIRKIPLQQLAYILPGDDKFSTNSLAVNDDSISQDPVIDDDNEAFLEQVRNIVLKDRELHDKGTKAFVSYVRSYSKHEANYIFRLKDLDLRKVAKGYCLLRLPKMPELKDIKVEFEDTSINMDGYRYANKAREQKRLLKLESDKAKLNDQQVSRQKKVFKGPWSEKVAAKQRRIERRIKRSKKKENLKKRKAEEMNGPSVDINQNKDVRSYSEDEWEELQKEERLAKKLRKGLINQEDFEKETGLRIGDEVDA</sequence>
<evidence type="ECO:0000256" key="9">
    <source>
        <dbReference type="ARBA" id="ARBA00023054"/>
    </source>
</evidence>
<dbReference type="CDD" id="cd18787">
    <property type="entry name" value="SF2_C_DEAD"/>
    <property type="match status" value="1"/>
</dbReference>
<evidence type="ECO:0000256" key="14">
    <source>
        <dbReference type="SAM" id="MobiDB-lite"/>
    </source>
</evidence>
<feature type="compositionally biased region" description="Basic residues" evidence="14">
    <location>
        <begin position="578"/>
        <end position="589"/>
    </location>
</feature>
<dbReference type="SMART" id="SM00490">
    <property type="entry name" value="HELICc"/>
    <property type="match status" value="1"/>
</dbReference>
<dbReference type="EC" id="3.6.4.13" evidence="13"/>
<organism evidence="18 19">
    <name type="scientific">Cetraspora pellucida</name>
    <dbReference type="NCBI Taxonomy" id="1433469"/>
    <lineage>
        <taxon>Eukaryota</taxon>
        <taxon>Fungi</taxon>
        <taxon>Fungi incertae sedis</taxon>
        <taxon>Mucoromycota</taxon>
        <taxon>Glomeromycotina</taxon>
        <taxon>Glomeromycetes</taxon>
        <taxon>Diversisporales</taxon>
        <taxon>Gigasporaceae</taxon>
        <taxon>Cetraspora</taxon>
    </lineage>
</organism>
<keyword evidence="8 13" id="KW-0694">RNA-binding</keyword>
<comment type="caution">
    <text evidence="18">The sequence shown here is derived from an EMBL/GenBank/DDBJ whole genome shotgun (WGS) entry which is preliminary data.</text>
</comment>
<keyword evidence="4 12" id="KW-0547">Nucleotide-binding</keyword>
<feature type="region of interest" description="Disordered" evidence="14">
    <location>
        <begin position="578"/>
        <end position="606"/>
    </location>
</feature>
<keyword evidence="19" id="KW-1185">Reference proteome</keyword>
<dbReference type="SMART" id="SM00487">
    <property type="entry name" value="DEXDc"/>
    <property type="match status" value="1"/>
</dbReference>
<dbReference type="OrthoDB" id="7396459at2759"/>
<name>A0A9N9C8W6_9GLOM</name>
<evidence type="ECO:0000256" key="12">
    <source>
        <dbReference type="RuleBase" id="RU000492"/>
    </source>
</evidence>
<evidence type="ECO:0000259" key="17">
    <source>
        <dbReference type="PROSITE" id="PS51195"/>
    </source>
</evidence>
<evidence type="ECO:0000256" key="4">
    <source>
        <dbReference type="ARBA" id="ARBA00022741"/>
    </source>
</evidence>
<dbReference type="GO" id="GO:0003723">
    <property type="term" value="F:RNA binding"/>
    <property type="evidence" value="ECO:0007669"/>
    <property type="project" value="UniProtKB-UniRule"/>
</dbReference>
<evidence type="ECO:0000256" key="7">
    <source>
        <dbReference type="ARBA" id="ARBA00022840"/>
    </source>
</evidence>
<accession>A0A9N9C8W6</accession>
<evidence type="ECO:0000256" key="10">
    <source>
        <dbReference type="ARBA" id="ARBA00038002"/>
    </source>
</evidence>
<comment type="catalytic activity">
    <reaction evidence="13">
        <text>ATP + H2O = ADP + phosphate + H(+)</text>
        <dbReference type="Rhea" id="RHEA:13065"/>
        <dbReference type="ChEBI" id="CHEBI:15377"/>
        <dbReference type="ChEBI" id="CHEBI:15378"/>
        <dbReference type="ChEBI" id="CHEBI:30616"/>
        <dbReference type="ChEBI" id="CHEBI:43474"/>
        <dbReference type="ChEBI" id="CHEBI:456216"/>
        <dbReference type="EC" id="3.6.4.13"/>
    </reaction>
</comment>
<dbReference type="InterPro" id="IPR025313">
    <property type="entry name" value="SPB4-like_CTE"/>
</dbReference>
<feature type="domain" description="Helicase ATP-binding" evidence="15">
    <location>
        <begin position="42"/>
        <end position="227"/>
    </location>
</feature>
<dbReference type="PROSITE" id="PS51195">
    <property type="entry name" value="Q_MOTIF"/>
    <property type="match status" value="1"/>
</dbReference>
<keyword evidence="5 12" id="KW-0378">Hydrolase</keyword>
<evidence type="ECO:0000256" key="2">
    <source>
        <dbReference type="ARBA" id="ARBA00022517"/>
    </source>
</evidence>
<keyword evidence="9" id="KW-0175">Coiled coil</keyword>
<dbReference type="Proteomes" id="UP000789759">
    <property type="component" value="Unassembled WGS sequence"/>
</dbReference>
<evidence type="ECO:0000259" key="16">
    <source>
        <dbReference type="PROSITE" id="PS51194"/>
    </source>
</evidence>
<dbReference type="GO" id="GO:0005730">
    <property type="term" value="C:nucleolus"/>
    <property type="evidence" value="ECO:0007669"/>
    <property type="project" value="UniProtKB-SubCell"/>
</dbReference>
<comment type="similarity">
    <text evidence="10">Belongs to the DEAD box helicase family. DDX55/SPB4 subfamily.</text>
</comment>
<reference evidence="18" key="1">
    <citation type="submission" date="2021-06" db="EMBL/GenBank/DDBJ databases">
        <authorList>
            <person name="Kallberg Y."/>
            <person name="Tangrot J."/>
            <person name="Rosling A."/>
        </authorList>
    </citation>
    <scope>NUCLEOTIDE SEQUENCE</scope>
    <source>
        <strain evidence="18">FL966</strain>
    </source>
</reference>
<comment type="function">
    <text evidence="13">RNA helicase.</text>
</comment>
<dbReference type="Pfam" id="PF23681">
    <property type="entry name" value="CTT_SPB4"/>
    <property type="match status" value="1"/>
</dbReference>
<dbReference type="InterPro" id="IPR056330">
    <property type="entry name" value="CTT_SPB4"/>
</dbReference>
<dbReference type="SUPFAM" id="SSF52540">
    <property type="entry name" value="P-loop containing nucleoside triphosphate hydrolases"/>
    <property type="match status" value="2"/>
</dbReference>
<dbReference type="InterPro" id="IPR027417">
    <property type="entry name" value="P-loop_NTPase"/>
</dbReference>
<proteinExistence type="inferred from homology"/>
<evidence type="ECO:0000259" key="15">
    <source>
        <dbReference type="PROSITE" id="PS51192"/>
    </source>
</evidence>
<comment type="domain">
    <text evidence="13">The Q motif is unique to and characteristic of the DEAD box family of RNA helicases and controls ATP binding and hydrolysis.</text>
</comment>
<feature type="domain" description="DEAD-box RNA helicase Q" evidence="17">
    <location>
        <begin position="11"/>
        <end position="39"/>
    </location>
</feature>
<dbReference type="PROSITE" id="PS00039">
    <property type="entry name" value="DEAD_ATP_HELICASE"/>
    <property type="match status" value="1"/>
</dbReference>
<dbReference type="InterPro" id="IPR000629">
    <property type="entry name" value="RNA-helicase_DEAD-box_CS"/>
</dbReference>
<dbReference type="SMART" id="SM01178">
    <property type="entry name" value="DUF4217"/>
    <property type="match status" value="1"/>
</dbReference>
<evidence type="ECO:0000256" key="3">
    <source>
        <dbReference type="ARBA" id="ARBA00022552"/>
    </source>
</evidence>
<keyword evidence="3" id="KW-0698">rRNA processing</keyword>
<evidence type="ECO:0000256" key="5">
    <source>
        <dbReference type="ARBA" id="ARBA00022801"/>
    </source>
</evidence>
<feature type="domain" description="Helicase C-terminal" evidence="16">
    <location>
        <begin position="258"/>
        <end position="412"/>
    </location>
</feature>